<evidence type="ECO:0000313" key="2">
    <source>
        <dbReference type="EMBL" id="QOW61154.1"/>
    </source>
</evidence>
<name>A0A7S6WPW3_9SPIR</name>
<protein>
    <submittedName>
        <fullName evidence="2">Tetratricopeptide repeat protein</fullName>
    </submittedName>
</protein>
<sequence>MKKRVFLIFFAALCVQLFSQTYKDYLSSGLDAYARSDWSSAVFSFQKAIEASSGTSDEALYWLIMANASAKNYRQALSDTALFLQKFPNSLKAPEVIYQQGRILCLCAEHEKSINILYGFLRRYPGHRQIPSAYYWIGENLYMAGRLKDARTIFSRVIIDYPSSAKVEPSRYKIALIDQSSTQDELLKLLKISHEELLKLSEEYEKAKKNYEQTVAVYQKQAGEINRDGRIAELAEKLQMEQKKNEELYDKLVMFELKNQELEAMLAKLDPNYAAKMNGEVPEADYADAEKKRAALEALREKAKQLQSMYDQLLEENKK</sequence>
<dbReference type="EMBL" id="CP061839">
    <property type="protein sequence ID" value="QOW61154.1"/>
    <property type="molecule type" value="Genomic_DNA"/>
</dbReference>
<dbReference type="GeneID" id="301089748"/>
<gene>
    <name evidence="2" type="ORF">IFE08_01705</name>
</gene>
<dbReference type="AlphaFoldDB" id="A0A7S6WPW3"/>
<organism evidence="2 3">
    <name type="scientific">Treponema pedis</name>
    <dbReference type="NCBI Taxonomy" id="409322"/>
    <lineage>
        <taxon>Bacteria</taxon>
        <taxon>Pseudomonadati</taxon>
        <taxon>Spirochaetota</taxon>
        <taxon>Spirochaetia</taxon>
        <taxon>Spirochaetales</taxon>
        <taxon>Treponemataceae</taxon>
        <taxon>Treponema</taxon>
    </lineage>
</organism>
<dbReference type="InterPro" id="IPR011990">
    <property type="entry name" value="TPR-like_helical_dom_sf"/>
</dbReference>
<dbReference type="Pfam" id="PF13174">
    <property type="entry name" value="TPR_6"/>
    <property type="match status" value="2"/>
</dbReference>
<reference evidence="2 3" key="1">
    <citation type="submission" date="2020-09" db="EMBL/GenBank/DDBJ databases">
        <title>Characterization of Treponema spp. from bovine digital dermatitis in Korea.</title>
        <authorList>
            <person name="Espiritu H.M."/>
            <person name="Cho Y.I."/>
            <person name="Mamuad L."/>
        </authorList>
    </citation>
    <scope>NUCLEOTIDE SEQUENCE [LARGE SCALE GENOMIC DNA]</scope>
    <source>
        <strain evidence="2 3">KS1</strain>
    </source>
</reference>
<dbReference type="Proteomes" id="UP000593915">
    <property type="component" value="Chromosome"/>
</dbReference>
<proteinExistence type="predicted"/>
<dbReference type="InterPro" id="IPR019734">
    <property type="entry name" value="TPR_rpt"/>
</dbReference>
<dbReference type="SUPFAM" id="SSF48452">
    <property type="entry name" value="TPR-like"/>
    <property type="match status" value="1"/>
</dbReference>
<accession>A0A7S6WPW3</accession>
<dbReference type="RefSeq" id="WP_020964927.1">
    <property type="nucleotide sequence ID" value="NZ_CP045670.1"/>
</dbReference>
<dbReference type="Gene3D" id="1.25.40.10">
    <property type="entry name" value="Tetratricopeptide repeat domain"/>
    <property type="match status" value="2"/>
</dbReference>
<keyword evidence="1" id="KW-0175">Coiled coil</keyword>
<evidence type="ECO:0000313" key="3">
    <source>
        <dbReference type="Proteomes" id="UP000593915"/>
    </source>
</evidence>
<feature type="coiled-coil region" evidence="1">
    <location>
        <begin position="190"/>
        <end position="316"/>
    </location>
</feature>
<evidence type="ECO:0000256" key="1">
    <source>
        <dbReference type="SAM" id="Coils"/>
    </source>
</evidence>